<feature type="region of interest" description="Disordered" evidence="5">
    <location>
        <begin position="251"/>
        <end position="281"/>
    </location>
</feature>
<keyword evidence="4 6" id="KW-0472">Membrane</keyword>
<evidence type="ECO:0000256" key="3">
    <source>
        <dbReference type="ARBA" id="ARBA00022989"/>
    </source>
</evidence>
<comment type="subcellular location">
    <subcellularLocation>
        <location evidence="1">Membrane</location>
        <topology evidence="1">Single-pass membrane protein</topology>
    </subcellularLocation>
</comment>
<dbReference type="AlphaFoldDB" id="A0A0G3BIG4"/>
<accession>A0A0G3BIG4</accession>
<reference evidence="7 8" key="1">
    <citation type="submission" date="2015-05" db="EMBL/GenBank/DDBJ databases">
        <authorList>
            <person name="Tang B."/>
            <person name="Yu Y."/>
        </authorList>
    </citation>
    <scope>NUCLEOTIDE SEQUENCE [LARGE SCALE GENOMIC DNA]</scope>
    <source>
        <strain evidence="7 8">DSM 7029</strain>
    </source>
</reference>
<dbReference type="InterPro" id="IPR049806">
    <property type="entry name" value="MasK-like_C"/>
</dbReference>
<dbReference type="NCBIfam" id="NF033768">
    <property type="entry name" value="myxo_SS_tail"/>
    <property type="match status" value="1"/>
</dbReference>
<evidence type="ECO:0000256" key="1">
    <source>
        <dbReference type="ARBA" id="ARBA00004167"/>
    </source>
</evidence>
<gene>
    <name evidence="7" type="ORF">AAW51_2548</name>
</gene>
<keyword evidence="8" id="KW-1185">Reference proteome</keyword>
<dbReference type="GO" id="GO:0016020">
    <property type="term" value="C:membrane"/>
    <property type="evidence" value="ECO:0007669"/>
    <property type="project" value="UniProtKB-SubCell"/>
</dbReference>
<evidence type="ECO:0000313" key="8">
    <source>
        <dbReference type="Proteomes" id="UP000035352"/>
    </source>
</evidence>
<dbReference type="KEGG" id="pbh:AAW51_2548"/>
<dbReference type="EMBL" id="CP011371">
    <property type="protein sequence ID" value="AKJ29239.1"/>
    <property type="molecule type" value="Genomic_DNA"/>
</dbReference>
<keyword evidence="2 6" id="KW-0812">Transmembrane</keyword>
<proteinExistence type="predicted"/>
<feature type="compositionally biased region" description="Pro residues" evidence="5">
    <location>
        <begin position="74"/>
        <end position="90"/>
    </location>
</feature>
<feature type="region of interest" description="Disordered" evidence="5">
    <location>
        <begin position="68"/>
        <end position="140"/>
    </location>
</feature>
<feature type="compositionally biased region" description="Low complexity" evidence="5">
    <location>
        <begin position="91"/>
        <end position="103"/>
    </location>
</feature>
<dbReference type="InterPro" id="IPR006260">
    <property type="entry name" value="TonB/TolA_C"/>
</dbReference>
<protein>
    <submittedName>
        <fullName evidence="7">Energy transducer TonB</fullName>
    </submittedName>
</protein>
<evidence type="ECO:0000256" key="6">
    <source>
        <dbReference type="SAM" id="Phobius"/>
    </source>
</evidence>
<evidence type="ECO:0000256" key="2">
    <source>
        <dbReference type="ARBA" id="ARBA00022692"/>
    </source>
</evidence>
<dbReference type="NCBIfam" id="TIGR01352">
    <property type="entry name" value="tonB_Cterm"/>
    <property type="match status" value="1"/>
</dbReference>
<dbReference type="RefSeq" id="WP_047194911.1">
    <property type="nucleotide sequence ID" value="NZ_CP011371.1"/>
</dbReference>
<evidence type="ECO:0000256" key="4">
    <source>
        <dbReference type="ARBA" id="ARBA00023136"/>
    </source>
</evidence>
<dbReference type="PATRIC" id="fig|413882.6.peg.2662"/>
<dbReference type="STRING" id="413882.AAW51_2548"/>
<name>A0A0G3BIG4_9BURK</name>
<keyword evidence="3 6" id="KW-1133">Transmembrane helix</keyword>
<dbReference type="Proteomes" id="UP000035352">
    <property type="component" value="Chromosome"/>
</dbReference>
<dbReference type="OrthoDB" id="7057177at2"/>
<feature type="transmembrane region" description="Helical" evidence="6">
    <location>
        <begin position="29"/>
        <end position="47"/>
    </location>
</feature>
<evidence type="ECO:0000313" key="7">
    <source>
        <dbReference type="EMBL" id="AKJ29239.1"/>
    </source>
</evidence>
<sequence>MSTVAAVSFRRPLLPWAVAHEDEARFRRILHTVLGVSALVCLLLLLWPRPPEERAEPRPLPLPVAKLMLEREPPPPPPPVVKREPQPTPAAPSTAAAQPPASTVKPEGRKPQPDKPATVKKPVPEARNPQPGKAPGEIGEARRKAAGVGLLAMKDDLAELRGAPVAVQLKQDIKPGRGVGTGAGVGVGAGNEPGIPTRALITSNATGGSGGINTAAYSRNTGGGGLAGRATTLVEGVAGGGGGGGPGVGGVKGDGTGTGTGNGTGGGGGGRGGTVQRGGSGKASRSIEEIKLVFERHKGAIYALYNRALREDPSLQGKVVLKLTISPSGSVVDCRIVSSELQAAELESKLLARVRQFDFGAKDVDQMVVTWPVDFLPS</sequence>
<evidence type="ECO:0000256" key="5">
    <source>
        <dbReference type="SAM" id="MobiDB-lite"/>
    </source>
</evidence>
<organism evidence="7 8">
    <name type="scientific">Caldimonas brevitalea</name>
    <dbReference type="NCBI Taxonomy" id="413882"/>
    <lineage>
        <taxon>Bacteria</taxon>
        <taxon>Pseudomonadati</taxon>
        <taxon>Pseudomonadota</taxon>
        <taxon>Betaproteobacteria</taxon>
        <taxon>Burkholderiales</taxon>
        <taxon>Sphaerotilaceae</taxon>
        <taxon>Caldimonas</taxon>
    </lineage>
</organism>